<keyword evidence="10" id="KW-1185">Reference proteome</keyword>
<dbReference type="SMART" id="SM00184">
    <property type="entry name" value="RING"/>
    <property type="match status" value="1"/>
</dbReference>
<dbReference type="InterPro" id="IPR018957">
    <property type="entry name" value="Znf_C3HC4_RING-type"/>
</dbReference>
<feature type="zinc finger region" description="C3H1-type" evidence="6">
    <location>
        <begin position="198"/>
        <end position="225"/>
    </location>
</feature>
<protein>
    <recommendedName>
        <fullName evidence="11">RING-type E3 ubiquitin transferase</fullName>
    </recommendedName>
</protein>
<dbReference type="InterPro" id="IPR045072">
    <property type="entry name" value="MKRN-like"/>
</dbReference>
<dbReference type="Gene3D" id="3.30.1370.210">
    <property type="match status" value="1"/>
</dbReference>
<evidence type="ECO:0000256" key="1">
    <source>
        <dbReference type="ARBA" id="ARBA00022679"/>
    </source>
</evidence>
<keyword evidence="3" id="KW-0677">Repeat</keyword>
<dbReference type="SMART" id="SM00356">
    <property type="entry name" value="ZnF_C3H1"/>
    <property type="match status" value="4"/>
</dbReference>
<evidence type="ECO:0008006" key="11">
    <source>
        <dbReference type="Google" id="ProtNLM"/>
    </source>
</evidence>
<dbReference type="Gene3D" id="1.20.120.1350">
    <property type="entry name" value="Pneumovirus matrix protein 2 (M2), zinc-binding domain"/>
    <property type="match status" value="1"/>
</dbReference>
<evidence type="ECO:0000313" key="9">
    <source>
        <dbReference type="EMBL" id="KAH0916179.1"/>
    </source>
</evidence>
<feature type="domain" description="C3H1-type" evidence="8">
    <location>
        <begin position="95"/>
        <end position="122"/>
    </location>
</feature>
<comment type="caution">
    <text evidence="9">The sequence shown here is derived from an EMBL/GenBank/DDBJ whole genome shotgun (WGS) entry which is preliminary data.</text>
</comment>
<dbReference type="PANTHER" id="PTHR11224:SF56">
    <property type="entry name" value="RING-TYPE E3 UBIQUITIN TRANSFERASE"/>
    <property type="match status" value="1"/>
</dbReference>
<dbReference type="PANTHER" id="PTHR11224">
    <property type="entry name" value="MAKORIN-RELATED"/>
    <property type="match status" value="1"/>
</dbReference>
<dbReference type="Gene3D" id="3.30.40.10">
    <property type="entry name" value="Zinc/RING finger domain, C3HC4 (zinc finger)"/>
    <property type="match status" value="1"/>
</dbReference>
<dbReference type="InterPro" id="IPR001841">
    <property type="entry name" value="Znf_RING"/>
</dbReference>
<evidence type="ECO:0000256" key="6">
    <source>
        <dbReference type="PROSITE-ProRule" id="PRU00723"/>
    </source>
</evidence>
<organism evidence="9 10">
    <name type="scientific">Brassica napus</name>
    <name type="common">Rape</name>
    <dbReference type="NCBI Taxonomy" id="3708"/>
    <lineage>
        <taxon>Eukaryota</taxon>
        <taxon>Viridiplantae</taxon>
        <taxon>Streptophyta</taxon>
        <taxon>Embryophyta</taxon>
        <taxon>Tracheophyta</taxon>
        <taxon>Spermatophyta</taxon>
        <taxon>Magnoliopsida</taxon>
        <taxon>eudicotyledons</taxon>
        <taxon>Gunneridae</taxon>
        <taxon>Pentapetalae</taxon>
        <taxon>rosids</taxon>
        <taxon>malvids</taxon>
        <taxon>Brassicales</taxon>
        <taxon>Brassicaceae</taxon>
        <taxon>Brassiceae</taxon>
        <taxon>Brassica</taxon>
    </lineage>
</organism>
<feature type="zinc finger region" description="C3H1-type" evidence="6">
    <location>
        <begin position="354"/>
        <end position="383"/>
    </location>
</feature>
<evidence type="ECO:0000256" key="5">
    <source>
        <dbReference type="ARBA" id="ARBA00022833"/>
    </source>
</evidence>
<feature type="domain" description="RING-type" evidence="7">
    <location>
        <begin position="267"/>
        <end position="325"/>
    </location>
</feature>
<accession>A0ABQ8CGG0</accession>
<keyword evidence="5 6" id="KW-0862">Zinc</keyword>
<evidence type="ECO:0000256" key="4">
    <source>
        <dbReference type="ARBA" id="ARBA00022771"/>
    </source>
</evidence>
<dbReference type="SUPFAM" id="SSF90229">
    <property type="entry name" value="CCCH zinc finger"/>
    <property type="match status" value="2"/>
</dbReference>
<feature type="zinc finger region" description="C3H1-type" evidence="6">
    <location>
        <begin position="123"/>
        <end position="150"/>
    </location>
</feature>
<dbReference type="InterPro" id="IPR036855">
    <property type="entry name" value="Znf_CCCH_sf"/>
</dbReference>
<feature type="zinc finger region" description="C3H1-type" evidence="6">
    <location>
        <begin position="95"/>
        <end position="122"/>
    </location>
</feature>
<name>A0ABQ8CGG0_BRANA</name>
<sequence length="785" mass="89111">MKYIHDRGVVVRVYGRDSSNSSFVGIWNKKKKNPEKRTFYDTPPCLRPPTKSPPFTNTVSKAQSQSKTDLSYPVTLSHSSDSKVLLFSRFPIVPMSKRILCKFFAHGACLKGDNCEFSHDWKDPSNNICTFYQRGNCSYGSRCRYEHVKPSRPPHPSPASSSTYLSSPFVSQRDLSSSPAWTLASLDDEVNNTDTTKPEDQPICSYAAAGDCPRGDQCPHIHGDLCPTCQKHCLHPFRPEEREEHKRSCEKKHKQLEALKLSQDVECCVCLERVLSKPTPSERKFGILTECDHAFCIGCIRNWRSSSPSTGMDVNSTLRACPICRKLSYFVVPSVIWFSDPDEKKEIVDNYRDKLRSIDCKHFNFGDGNCPFGTSCFYKHTVKPGSYAWRHHRPPPRRPRPTSGSNFSEINAFFNMMGNIMSEGGYGPFGFEDSDDDDNELTSTDMMILCCLYEYFCHWNVIFDDGVLILYGCTSKTQKHAFHDGRLEEVVLRHLDAEDGQTVIAKDIRIEDVFTRFINLSNQERENALVFPDQDRRPDIQSKEYLLRILQQLKTENDIALQLTNPAAIKSDVEELEQEVCRLQQQLQMAEEELRRYEPDPVRFTSMEDYEVCEKQLLDTLTHVVQRREHLVSSHLSSYEASTMQQGIAGPFANGALEGWLPENGHNQVNLFDASAHSNQLRELSSAMYEPLLQGSSSSSNQNNMSECHVTNHNGDMFSEWAQAYSSSALFPSMNQHGSVGPSIEEMIPGQQSEIPAVTTMEAPQQAKLEMVDDYETRVPQLSSQ</sequence>
<feature type="domain" description="C3H1-type" evidence="8">
    <location>
        <begin position="198"/>
        <end position="225"/>
    </location>
</feature>
<evidence type="ECO:0000256" key="2">
    <source>
        <dbReference type="ARBA" id="ARBA00022723"/>
    </source>
</evidence>
<dbReference type="PROSITE" id="PS00518">
    <property type="entry name" value="ZF_RING_1"/>
    <property type="match status" value="1"/>
</dbReference>
<keyword evidence="1" id="KW-0808">Transferase</keyword>
<evidence type="ECO:0000256" key="3">
    <source>
        <dbReference type="ARBA" id="ARBA00022737"/>
    </source>
</evidence>
<dbReference type="Proteomes" id="UP000824890">
    <property type="component" value="Unassembled WGS sequence"/>
</dbReference>
<dbReference type="Pfam" id="PF00097">
    <property type="entry name" value="zf-C3HC4"/>
    <property type="match status" value="1"/>
</dbReference>
<dbReference type="InterPro" id="IPR013083">
    <property type="entry name" value="Znf_RING/FYVE/PHD"/>
</dbReference>
<keyword evidence="4 6" id="KW-0863">Zinc-finger</keyword>
<evidence type="ECO:0000259" key="7">
    <source>
        <dbReference type="PROSITE" id="PS50089"/>
    </source>
</evidence>
<feature type="domain" description="C3H1-type" evidence="8">
    <location>
        <begin position="123"/>
        <end position="150"/>
    </location>
</feature>
<feature type="domain" description="C3H1-type" evidence="8">
    <location>
        <begin position="354"/>
        <end position="383"/>
    </location>
</feature>
<dbReference type="InterPro" id="IPR017907">
    <property type="entry name" value="Znf_RING_CS"/>
</dbReference>
<dbReference type="CDD" id="cd16521">
    <property type="entry name" value="RING-HC_MKRN"/>
    <property type="match status" value="1"/>
</dbReference>
<dbReference type="SUPFAM" id="SSF57850">
    <property type="entry name" value="RING/U-box"/>
    <property type="match status" value="1"/>
</dbReference>
<dbReference type="InterPro" id="IPR041367">
    <property type="entry name" value="Znf-CCCH_4"/>
</dbReference>
<keyword evidence="2 6" id="KW-0479">Metal-binding</keyword>
<proteinExistence type="predicted"/>
<reference evidence="9 10" key="1">
    <citation type="submission" date="2021-05" db="EMBL/GenBank/DDBJ databases">
        <title>Genome Assembly of Synthetic Allotetraploid Brassica napus Reveals Homoeologous Exchanges between Subgenomes.</title>
        <authorList>
            <person name="Davis J.T."/>
        </authorList>
    </citation>
    <scope>NUCLEOTIDE SEQUENCE [LARGE SCALE GENOMIC DNA]</scope>
    <source>
        <strain evidence="10">cv. Da-Ae</strain>
        <tissue evidence="9">Seedling</tissue>
    </source>
</reference>
<evidence type="ECO:0000259" key="8">
    <source>
        <dbReference type="PROSITE" id="PS50103"/>
    </source>
</evidence>
<dbReference type="PROSITE" id="PS50103">
    <property type="entry name" value="ZF_C3H1"/>
    <property type="match status" value="4"/>
</dbReference>
<dbReference type="PROSITE" id="PS50089">
    <property type="entry name" value="ZF_RING_2"/>
    <property type="match status" value="1"/>
</dbReference>
<dbReference type="EMBL" id="JAGKQM010000008">
    <property type="protein sequence ID" value="KAH0916179.1"/>
    <property type="molecule type" value="Genomic_DNA"/>
</dbReference>
<dbReference type="InterPro" id="IPR000571">
    <property type="entry name" value="Znf_CCCH"/>
</dbReference>
<dbReference type="Pfam" id="PF18044">
    <property type="entry name" value="zf-CCCH_4"/>
    <property type="match status" value="2"/>
</dbReference>
<evidence type="ECO:0000313" key="10">
    <source>
        <dbReference type="Proteomes" id="UP000824890"/>
    </source>
</evidence>
<dbReference type="Pfam" id="PF14608">
    <property type="entry name" value="zf-CCCH_2"/>
    <property type="match status" value="2"/>
</dbReference>
<gene>
    <name evidence="9" type="ORF">HID58_030625</name>
</gene>